<dbReference type="AlphaFoldDB" id="A0A2G9WWC7"/>
<evidence type="ECO:0000313" key="1">
    <source>
        <dbReference type="EMBL" id="PIO98612.1"/>
    </source>
</evidence>
<organism evidence="1 2">
    <name type="scientific">Pleomorphomonas carboxyditropha</name>
    <dbReference type="NCBI Taxonomy" id="2023338"/>
    <lineage>
        <taxon>Bacteria</taxon>
        <taxon>Pseudomonadati</taxon>
        <taxon>Pseudomonadota</taxon>
        <taxon>Alphaproteobacteria</taxon>
        <taxon>Hyphomicrobiales</taxon>
        <taxon>Pleomorphomonadaceae</taxon>
        <taxon>Pleomorphomonas</taxon>
    </lineage>
</organism>
<accession>A0A2G9WWC7</accession>
<protein>
    <submittedName>
        <fullName evidence="1">Uncharacterized protein</fullName>
    </submittedName>
</protein>
<sequence>MIVRYLTDEQVRIANAITSVLEMERADKMDAYKAMISIMAATINESAGTEMDARIIAAGLATELKTVVEDGRAGLYEARP</sequence>
<proteinExistence type="predicted"/>
<reference evidence="1 2" key="1">
    <citation type="submission" date="2017-08" db="EMBL/GenBank/DDBJ databases">
        <title>Pleomorphomonas carboxidotrophicus sp. nov., a new mesophilic hydrogenogenic carboxidotroph.</title>
        <authorList>
            <person name="Esquivel-Elizondo S."/>
            <person name="Krajmalnik-Brown R."/>
            <person name="Maldonado J."/>
        </authorList>
    </citation>
    <scope>NUCLEOTIDE SEQUENCE [LARGE SCALE GENOMIC DNA]</scope>
    <source>
        <strain evidence="1 2">SVCO-16</strain>
    </source>
</reference>
<dbReference type="Proteomes" id="UP000231070">
    <property type="component" value="Unassembled WGS sequence"/>
</dbReference>
<gene>
    <name evidence="1" type="ORF">CJ014_14945</name>
</gene>
<evidence type="ECO:0000313" key="2">
    <source>
        <dbReference type="Proteomes" id="UP000231070"/>
    </source>
</evidence>
<name>A0A2G9WWC7_9HYPH</name>
<dbReference type="EMBL" id="NQVN01000009">
    <property type="protein sequence ID" value="PIO98612.1"/>
    <property type="molecule type" value="Genomic_DNA"/>
</dbReference>
<keyword evidence="2" id="KW-1185">Reference proteome</keyword>
<comment type="caution">
    <text evidence="1">The sequence shown here is derived from an EMBL/GenBank/DDBJ whole genome shotgun (WGS) entry which is preliminary data.</text>
</comment>